<evidence type="ECO:0000313" key="6">
    <source>
        <dbReference type="EMBL" id="KAF2458058.1"/>
    </source>
</evidence>
<dbReference type="Pfam" id="PF14880">
    <property type="entry name" value="COX14"/>
    <property type="match status" value="1"/>
</dbReference>
<accession>A0A6A6P2R6</accession>
<feature type="non-terminal residue" evidence="6">
    <location>
        <position position="1"/>
    </location>
</feature>
<evidence type="ECO:0000256" key="2">
    <source>
        <dbReference type="ARBA" id="ARBA00022692"/>
    </source>
</evidence>
<dbReference type="GO" id="GO:0016020">
    <property type="term" value="C:membrane"/>
    <property type="evidence" value="ECO:0007669"/>
    <property type="project" value="UniProtKB-SubCell"/>
</dbReference>
<name>A0A6A6P2R6_9PEZI</name>
<evidence type="ECO:0000256" key="5">
    <source>
        <dbReference type="SAM" id="Phobius"/>
    </source>
</evidence>
<organism evidence="6 7">
    <name type="scientific">Lineolata rhizophorae</name>
    <dbReference type="NCBI Taxonomy" id="578093"/>
    <lineage>
        <taxon>Eukaryota</taxon>
        <taxon>Fungi</taxon>
        <taxon>Dikarya</taxon>
        <taxon>Ascomycota</taxon>
        <taxon>Pezizomycotina</taxon>
        <taxon>Dothideomycetes</taxon>
        <taxon>Dothideomycetes incertae sedis</taxon>
        <taxon>Lineolatales</taxon>
        <taxon>Lineolataceae</taxon>
        <taxon>Lineolata</taxon>
    </lineage>
</organism>
<keyword evidence="4 5" id="KW-0472">Membrane</keyword>
<comment type="subcellular location">
    <subcellularLocation>
        <location evidence="1">Membrane</location>
        <topology evidence="1">Single-pass membrane protein</topology>
    </subcellularLocation>
</comment>
<feature type="non-terminal residue" evidence="6">
    <location>
        <position position="188"/>
    </location>
</feature>
<dbReference type="Proteomes" id="UP000799766">
    <property type="component" value="Unassembled WGS sequence"/>
</dbReference>
<keyword evidence="2 5" id="KW-0812">Transmembrane</keyword>
<protein>
    <recommendedName>
        <fullName evidence="8">Cytochrome oxidase c assembly-domain-containing protein</fullName>
    </recommendedName>
</protein>
<dbReference type="OrthoDB" id="4205486at2759"/>
<keyword evidence="3 5" id="KW-1133">Transmembrane helix</keyword>
<gene>
    <name evidence="6" type="ORF">BDY21DRAFT_256950</name>
</gene>
<sequence>SAADATRFTSTGPYAGSKFAGSQFAGRSTIVRLPEDGGKVPEGETPAQKIARLRAMADKQKMLRNEMSTFDKVILRGRVWADRAHRFTVYCLLGLGGMAVVLGAVSIVDMAIYSRQKRLEYDQANKLAYQTALHNAIAAKEAGVASEEALELIRHDAEVAAAEKEFQEQPSLWARTKMRLFGNLRKEE</sequence>
<dbReference type="InterPro" id="IPR029208">
    <property type="entry name" value="COX14"/>
</dbReference>
<evidence type="ECO:0008006" key="8">
    <source>
        <dbReference type="Google" id="ProtNLM"/>
    </source>
</evidence>
<dbReference type="AlphaFoldDB" id="A0A6A6P2R6"/>
<evidence type="ECO:0000256" key="4">
    <source>
        <dbReference type="ARBA" id="ARBA00023136"/>
    </source>
</evidence>
<proteinExistence type="predicted"/>
<evidence type="ECO:0000313" key="7">
    <source>
        <dbReference type="Proteomes" id="UP000799766"/>
    </source>
</evidence>
<evidence type="ECO:0000256" key="1">
    <source>
        <dbReference type="ARBA" id="ARBA00004167"/>
    </source>
</evidence>
<dbReference type="EMBL" id="MU001679">
    <property type="protein sequence ID" value="KAF2458058.1"/>
    <property type="molecule type" value="Genomic_DNA"/>
</dbReference>
<keyword evidence="7" id="KW-1185">Reference proteome</keyword>
<reference evidence="6" key="1">
    <citation type="journal article" date="2020" name="Stud. Mycol.">
        <title>101 Dothideomycetes genomes: a test case for predicting lifestyles and emergence of pathogens.</title>
        <authorList>
            <person name="Haridas S."/>
            <person name="Albert R."/>
            <person name="Binder M."/>
            <person name="Bloem J."/>
            <person name="Labutti K."/>
            <person name="Salamov A."/>
            <person name="Andreopoulos B."/>
            <person name="Baker S."/>
            <person name="Barry K."/>
            <person name="Bills G."/>
            <person name="Bluhm B."/>
            <person name="Cannon C."/>
            <person name="Castanera R."/>
            <person name="Culley D."/>
            <person name="Daum C."/>
            <person name="Ezra D."/>
            <person name="Gonzalez J."/>
            <person name="Henrissat B."/>
            <person name="Kuo A."/>
            <person name="Liang C."/>
            <person name="Lipzen A."/>
            <person name="Lutzoni F."/>
            <person name="Magnuson J."/>
            <person name="Mondo S."/>
            <person name="Nolan M."/>
            <person name="Ohm R."/>
            <person name="Pangilinan J."/>
            <person name="Park H.-J."/>
            <person name="Ramirez L."/>
            <person name="Alfaro M."/>
            <person name="Sun H."/>
            <person name="Tritt A."/>
            <person name="Yoshinaga Y."/>
            <person name="Zwiers L.-H."/>
            <person name="Turgeon B."/>
            <person name="Goodwin S."/>
            <person name="Spatafora J."/>
            <person name="Crous P."/>
            <person name="Grigoriev I."/>
        </authorList>
    </citation>
    <scope>NUCLEOTIDE SEQUENCE</scope>
    <source>
        <strain evidence="6">ATCC 16933</strain>
    </source>
</reference>
<evidence type="ECO:0000256" key="3">
    <source>
        <dbReference type="ARBA" id="ARBA00022989"/>
    </source>
</evidence>
<feature type="transmembrane region" description="Helical" evidence="5">
    <location>
        <begin position="87"/>
        <end position="108"/>
    </location>
</feature>